<evidence type="ECO:0000256" key="3">
    <source>
        <dbReference type="PROSITE-ProRule" id="PRU00283"/>
    </source>
</evidence>
<dbReference type="AlphaFoldDB" id="A0A9W7GDC9"/>
<feature type="compositionally biased region" description="Low complexity" evidence="4">
    <location>
        <begin position="132"/>
        <end position="151"/>
    </location>
</feature>
<feature type="domain" description="Kinesin motor" evidence="5">
    <location>
        <begin position="1"/>
        <end position="89"/>
    </location>
</feature>
<sequence>ISELTNINLSLYTLGRCIAALAKNGKALEKDPDAIPVHVPYRESKLTRLLQDSLGGNSKTVLIATLSPASDCLEESVSTLRFADRAHSVMTFVKLNEKRPVDHALVQRLQSEVARLRALLRDGGSVSEADISGLTTAPSTSLSSSPTSSSSNEALQKAMERITFLEN</sequence>
<dbReference type="OrthoDB" id="123929at2759"/>
<dbReference type="GO" id="GO:0007018">
    <property type="term" value="P:microtubule-based movement"/>
    <property type="evidence" value="ECO:0007669"/>
    <property type="project" value="InterPro"/>
</dbReference>
<protein>
    <recommendedName>
        <fullName evidence="5">Kinesin motor domain-containing protein</fullName>
    </recommendedName>
</protein>
<keyword evidence="2" id="KW-0505">Motor protein</keyword>
<gene>
    <name evidence="6" type="ORF">TrCOL_g10130</name>
</gene>
<feature type="region of interest" description="Disordered" evidence="4">
    <location>
        <begin position="130"/>
        <end position="155"/>
    </location>
</feature>
<feature type="non-terminal residue" evidence="6">
    <location>
        <position position="1"/>
    </location>
</feature>
<dbReference type="PANTHER" id="PTHR47968">
    <property type="entry name" value="CENTROMERE PROTEIN E"/>
    <property type="match status" value="1"/>
</dbReference>
<evidence type="ECO:0000313" key="7">
    <source>
        <dbReference type="Proteomes" id="UP001165065"/>
    </source>
</evidence>
<comment type="caution">
    <text evidence="3">Lacks conserved residue(s) required for the propagation of feature annotation.</text>
</comment>
<dbReference type="InterPro" id="IPR001752">
    <property type="entry name" value="Kinesin_motor_dom"/>
</dbReference>
<dbReference type="InterPro" id="IPR036961">
    <property type="entry name" value="Kinesin_motor_dom_sf"/>
</dbReference>
<proteinExistence type="inferred from homology"/>
<dbReference type="EMBL" id="BRYA01001375">
    <property type="protein sequence ID" value="GMI42247.1"/>
    <property type="molecule type" value="Genomic_DNA"/>
</dbReference>
<dbReference type="Pfam" id="PF00225">
    <property type="entry name" value="Kinesin"/>
    <property type="match status" value="1"/>
</dbReference>
<dbReference type="PROSITE" id="PS50067">
    <property type="entry name" value="KINESIN_MOTOR_2"/>
    <property type="match status" value="1"/>
</dbReference>
<keyword evidence="7" id="KW-1185">Reference proteome</keyword>
<accession>A0A9W7GDC9</accession>
<feature type="non-terminal residue" evidence="6">
    <location>
        <position position="167"/>
    </location>
</feature>
<dbReference type="PANTHER" id="PTHR47968:SF75">
    <property type="entry name" value="CENTROMERE-ASSOCIATED PROTEIN E"/>
    <property type="match status" value="1"/>
</dbReference>
<dbReference type="InterPro" id="IPR027417">
    <property type="entry name" value="P-loop_NTPase"/>
</dbReference>
<name>A0A9W7GDC9_9STRA</name>
<evidence type="ECO:0000259" key="5">
    <source>
        <dbReference type="PROSITE" id="PS50067"/>
    </source>
</evidence>
<comment type="caution">
    <text evidence="6">The sequence shown here is derived from an EMBL/GenBank/DDBJ whole genome shotgun (WGS) entry which is preliminary data.</text>
</comment>
<dbReference type="SMART" id="SM00129">
    <property type="entry name" value="KISc"/>
    <property type="match status" value="1"/>
</dbReference>
<organism evidence="6 7">
    <name type="scientific">Triparma columacea</name>
    <dbReference type="NCBI Taxonomy" id="722753"/>
    <lineage>
        <taxon>Eukaryota</taxon>
        <taxon>Sar</taxon>
        <taxon>Stramenopiles</taxon>
        <taxon>Ochrophyta</taxon>
        <taxon>Bolidophyceae</taxon>
        <taxon>Parmales</taxon>
        <taxon>Triparmaceae</taxon>
        <taxon>Triparma</taxon>
    </lineage>
</organism>
<dbReference type="Proteomes" id="UP001165065">
    <property type="component" value="Unassembled WGS sequence"/>
</dbReference>
<dbReference type="GO" id="GO:0008017">
    <property type="term" value="F:microtubule binding"/>
    <property type="evidence" value="ECO:0007669"/>
    <property type="project" value="InterPro"/>
</dbReference>
<reference evidence="7" key="1">
    <citation type="journal article" date="2023" name="Commun. Biol.">
        <title>Genome analysis of Parmales, the sister group of diatoms, reveals the evolutionary specialization of diatoms from phago-mixotrophs to photoautotrophs.</title>
        <authorList>
            <person name="Ban H."/>
            <person name="Sato S."/>
            <person name="Yoshikawa S."/>
            <person name="Yamada K."/>
            <person name="Nakamura Y."/>
            <person name="Ichinomiya M."/>
            <person name="Sato N."/>
            <person name="Blanc-Mathieu R."/>
            <person name="Endo H."/>
            <person name="Kuwata A."/>
            <person name="Ogata H."/>
        </authorList>
    </citation>
    <scope>NUCLEOTIDE SEQUENCE [LARGE SCALE GENOMIC DNA]</scope>
</reference>
<dbReference type="Gene3D" id="3.40.850.10">
    <property type="entry name" value="Kinesin motor domain"/>
    <property type="match status" value="1"/>
</dbReference>
<dbReference type="SUPFAM" id="SSF52540">
    <property type="entry name" value="P-loop containing nucleoside triphosphate hydrolases"/>
    <property type="match status" value="1"/>
</dbReference>
<evidence type="ECO:0000256" key="1">
    <source>
        <dbReference type="ARBA" id="ARBA00023054"/>
    </source>
</evidence>
<comment type="similarity">
    <text evidence="3">Belongs to the TRAFAC class myosin-kinesin ATPase superfamily. Kinesin family.</text>
</comment>
<dbReference type="GO" id="GO:0005524">
    <property type="term" value="F:ATP binding"/>
    <property type="evidence" value="ECO:0007669"/>
    <property type="project" value="InterPro"/>
</dbReference>
<dbReference type="InterPro" id="IPR027640">
    <property type="entry name" value="Kinesin-like_fam"/>
</dbReference>
<evidence type="ECO:0000313" key="6">
    <source>
        <dbReference type="EMBL" id="GMI42247.1"/>
    </source>
</evidence>
<evidence type="ECO:0000256" key="4">
    <source>
        <dbReference type="SAM" id="MobiDB-lite"/>
    </source>
</evidence>
<keyword evidence="1" id="KW-0175">Coiled coil</keyword>
<dbReference type="GO" id="GO:0003777">
    <property type="term" value="F:microtubule motor activity"/>
    <property type="evidence" value="ECO:0007669"/>
    <property type="project" value="InterPro"/>
</dbReference>
<evidence type="ECO:0000256" key="2">
    <source>
        <dbReference type="ARBA" id="ARBA00023175"/>
    </source>
</evidence>